<feature type="non-terminal residue" evidence="1">
    <location>
        <position position="1"/>
    </location>
</feature>
<sequence>FYYLIVSPNIFLFFICLCWSSQMTKQPWESSHHLLLNRCNSNCLQQTRSSSLLTHPPQYSKFSYFFFFS</sequence>
<proteinExistence type="predicted"/>
<name>A0A0S3TEF6_PHAAN</name>
<protein>
    <submittedName>
        <fullName evidence="1">Uncharacterized protein</fullName>
    </submittedName>
</protein>
<evidence type="ECO:0000313" key="1">
    <source>
        <dbReference type="EMBL" id="BAU03363.1"/>
    </source>
</evidence>
<dbReference type="EMBL" id="AP015313">
    <property type="protein sequence ID" value="BAU03363.1"/>
    <property type="molecule type" value="Genomic_DNA"/>
</dbReference>
<organism evidence="1">
    <name type="scientific">Vigna angularis var. angularis</name>
    <dbReference type="NCBI Taxonomy" id="157739"/>
    <lineage>
        <taxon>Eukaryota</taxon>
        <taxon>Viridiplantae</taxon>
        <taxon>Streptophyta</taxon>
        <taxon>Embryophyta</taxon>
        <taxon>Tracheophyta</taxon>
        <taxon>Spermatophyta</taxon>
        <taxon>Magnoliopsida</taxon>
        <taxon>eudicotyledons</taxon>
        <taxon>Gunneridae</taxon>
        <taxon>Pentapetalae</taxon>
        <taxon>rosids</taxon>
        <taxon>fabids</taxon>
        <taxon>Fabales</taxon>
        <taxon>Fabaceae</taxon>
        <taxon>Papilionoideae</taxon>
        <taxon>50 kb inversion clade</taxon>
        <taxon>NPAAA clade</taxon>
        <taxon>indigoferoid/millettioid clade</taxon>
        <taxon>Phaseoleae</taxon>
        <taxon>Vigna</taxon>
    </lineage>
</organism>
<gene>
    <name evidence="1" type="primary">Vigan.UMG086900</name>
    <name evidence="1" type="ORF">VIGAN_UM086900</name>
</gene>
<dbReference type="AlphaFoldDB" id="A0A0S3TEF6"/>
<accession>A0A0S3TEF6</accession>
<reference evidence="1" key="1">
    <citation type="journal article" date="2015" name="Sci. Rep.">
        <title>The power of single molecule real-time sequencing technology in the de novo assembly of a eukaryotic genome.</title>
        <authorList>
            <person name="Sakai H."/>
            <person name="Naito K."/>
            <person name="Ogiso-Tanaka E."/>
            <person name="Takahashi Y."/>
            <person name="Iseki K."/>
            <person name="Muto C."/>
            <person name="Satou K."/>
            <person name="Teruya K."/>
            <person name="Shiroma A."/>
            <person name="Shimoji M."/>
            <person name="Hirano T."/>
            <person name="Itoh T."/>
            <person name="Kaga A."/>
            <person name="Tomooka N."/>
        </authorList>
    </citation>
    <scope>NUCLEOTIDE SEQUENCE</scope>
</reference>